<accession>A0A645BSH9</accession>
<name>A0A645BSH9_9ZZZZ</name>
<organism evidence="1">
    <name type="scientific">bioreactor metagenome</name>
    <dbReference type="NCBI Taxonomy" id="1076179"/>
    <lineage>
        <taxon>unclassified sequences</taxon>
        <taxon>metagenomes</taxon>
        <taxon>ecological metagenomes</taxon>
    </lineage>
</organism>
<protein>
    <submittedName>
        <fullName evidence="1">Uncharacterized protein</fullName>
    </submittedName>
</protein>
<proteinExistence type="predicted"/>
<dbReference type="SUPFAM" id="SSF53850">
    <property type="entry name" value="Periplasmic binding protein-like II"/>
    <property type="match status" value="1"/>
</dbReference>
<reference evidence="1" key="1">
    <citation type="submission" date="2019-08" db="EMBL/GenBank/DDBJ databases">
        <authorList>
            <person name="Kucharzyk K."/>
            <person name="Murdoch R.W."/>
            <person name="Higgins S."/>
            <person name="Loffler F."/>
        </authorList>
    </citation>
    <scope>NUCLEOTIDE SEQUENCE</scope>
</reference>
<comment type="caution">
    <text evidence="1">The sequence shown here is derived from an EMBL/GenBank/DDBJ whole genome shotgun (WGS) entry which is preliminary data.</text>
</comment>
<dbReference type="EMBL" id="VSSQ01021760">
    <property type="protein sequence ID" value="MPM67561.1"/>
    <property type="molecule type" value="Genomic_DNA"/>
</dbReference>
<evidence type="ECO:0000313" key="1">
    <source>
        <dbReference type="EMBL" id="MPM67561.1"/>
    </source>
</evidence>
<gene>
    <name evidence="1" type="ORF">SDC9_114484</name>
</gene>
<dbReference type="AlphaFoldDB" id="A0A645BSH9"/>
<sequence>MGLFTANKLRTADSKGLALAPSYNIEPFSGFYYPIYCFIPSNSNSPNAAKLFIQFNLEQEGWEMFNLGIGDYSPNPNNLNKFDPVSIEEWGKMLVFEDPQWCAEARSDVEEFISSLL</sequence>